<comment type="subcellular location">
    <subcellularLocation>
        <location evidence="1">Cell membrane</location>
    </subcellularLocation>
</comment>
<evidence type="ECO:0000256" key="7">
    <source>
        <dbReference type="ARBA" id="ARBA00022837"/>
    </source>
</evidence>
<dbReference type="CDD" id="cd11304">
    <property type="entry name" value="Cadherin_repeat"/>
    <property type="match status" value="4"/>
</dbReference>
<evidence type="ECO:0000313" key="13">
    <source>
        <dbReference type="EMBL" id="GCB64492.1"/>
    </source>
</evidence>
<sequence length="415" mass="45337">MFYIDPEKGDIVTVVPPSILDRELLEAVKYELIVQAKDMTGSDVGLTGTATATIIIDDKNDHAPVFTKSMFQARVNEGFTGIIVNLTVEDNDDPATGAWRTVYTIINGNPDMNFKIETNPQNNDGMLFVDKSLDYERSAFHTLLIKVENEEPIMPEISYGSSSTTTVQVTVLDANEPPVFIPDPTIVVKPENIPIGSVVVTLNASDQDILQKQTIKFAQFQDPAGWLTINPADGTVTTRASLDRESPYVHDSQYTALFLATDNGVPVATGTGTLIITMLDVNDNPPSVFPTTAKFCEDSKDLNVAILGATDKDLHPNADPFKFQLGKQPGIEKTWKVTQVNSTHAQLRLLHTLKRANYILPIVVTDGGKPPLTNSTDVLVQICSCKKNKMDCSTANSLHISITLLLASIITLFCL</sequence>
<dbReference type="PROSITE" id="PS50268">
    <property type="entry name" value="CADHERIN_2"/>
    <property type="match status" value="4"/>
</dbReference>
<dbReference type="GO" id="GO:0005509">
    <property type="term" value="F:calcium ion binding"/>
    <property type="evidence" value="ECO:0007669"/>
    <property type="project" value="UniProtKB-UniRule"/>
</dbReference>
<feature type="domain" description="Cadherin" evidence="12">
    <location>
        <begin position="83"/>
        <end position="180"/>
    </location>
</feature>
<keyword evidence="9" id="KW-0472">Membrane</keyword>
<protein>
    <recommendedName>
        <fullName evidence="12">Cadherin domain-containing protein</fullName>
    </recommendedName>
</protein>
<keyword evidence="5" id="KW-0732">Signal</keyword>
<evidence type="ECO:0000256" key="11">
    <source>
        <dbReference type="PROSITE-ProRule" id="PRU00043"/>
    </source>
</evidence>
<evidence type="ECO:0000256" key="10">
    <source>
        <dbReference type="ARBA" id="ARBA00023180"/>
    </source>
</evidence>
<feature type="domain" description="Cadherin" evidence="12">
    <location>
        <begin position="1"/>
        <end position="66"/>
    </location>
</feature>
<dbReference type="STRING" id="75743.A0A401NUH6"/>
<feature type="domain" description="Cadherin" evidence="12">
    <location>
        <begin position="181"/>
        <end position="288"/>
    </location>
</feature>
<dbReference type="SMART" id="SM00112">
    <property type="entry name" value="CA"/>
    <property type="match status" value="4"/>
</dbReference>
<dbReference type="InterPro" id="IPR020894">
    <property type="entry name" value="Cadherin_CS"/>
</dbReference>
<dbReference type="GO" id="GO:0016477">
    <property type="term" value="P:cell migration"/>
    <property type="evidence" value="ECO:0007669"/>
    <property type="project" value="TreeGrafter"/>
</dbReference>
<dbReference type="OrthoDB" id="9933746at2759"/>
<dbReference type="GO" id="GO:0000902">
    <property type="term" value="P:cell morphogenesis"/>
    <property type="evidence" value="ECO:0007669"/>
    <property type="project" value="TreeGrafter"/>
</dbReference>
<keyword evidence="2" id="KW-1003">Cell membrane</keyword>
<dbReference type="PRINTS" id="PR00205">
    <property type="entry name" value="CADHERIN"/>
</dbReference>
<dbReference type="GO" id="GO:0005912">
    <property type="term" value="C:adherens junction"/>
    <property type="evidence" value="ECO:0007669"/>
    <property type="project" value="TreeGrafter"/>
</dbReference>
<keyword evidence="10" id="KW-0325">Glycoprotein</keyword>
<dbReference type="Gene3D" id="2.60.40.60">
    <property type="entry name" value="Cadherins"/>
    <property type="match status" value="4"/>
</dbReference>
<accession>A0A401NUH6</accession>
<dbReference type="GO" id="GO:0007043">
    <property type="term" value="P:cell-cell junction assembly"/>
    <property type="evidence" value="ECO:0007669"/>
    <property type="project" value="TreeGrafter"/>
</dbReference>
<dbReference type="PANTHER" id="PTHR24027:SF80">
    <property type="entry name" value="CADHERIN-13"/>
    <property type="match status" value="1"/>
</dbReference>
<dbReference type="GO" id="GO:0007156">
    <property type="term" value="P:homophilic cell adhesion via plasma membrane adhesion molecules"/>
    <property type="evidence" value="ECO:0007669"/>
    <property type="project" value="InterPro"/>
</dbReference>
<keyword evidence="7 11" id="KW-0106">Calcium</keyword>
<keyword evidence="3" id="KW-0165">Cleavage on pair of basic residues</keyword>
<dbReference type="GO" id="GO:0016342">
    <property type="term" value="C:catenin complex"/>
    <property type="evidence" value="ECO:0007669"/>
    <property type="project" value="TreeGrafter"/>
</dbReference>
<dbReference type="GO" id="GO:0045296">
    <property type="term" value="F:cadherin binding"/>
    <property type="evidence" value="ECO:0007669"/>
    <property type="project" value="TreeGrafter"/>
</dbReference>
<keyword evidence="8" id="KW-0130">Cell adhesion</keyword>
<evidence type="ECO:0000256" key="3">
    <source>
        <dbReference type="ARBA" id="ARBA00022685"/>
    </source>
</evidence>
<evidence type="ECO:0000313" key="14">
    <source>
        <dbReference type="Proteomes" id="UP000288216"/>
    </source>
</evidence>
<dbReference type="Proteomes" id="UP000288216">
    <property type="component" value="Unassembled WGS sequence"/>
</dbReference>
<dbReference type="PROSITE" id="PS00232">
    <property type="entry name" value="CADHERIN_1"/>
    <property type="match status" value="1"/>
</dbReference>
<evidence type="ECO:0000259" key="12">
    <source>
        <dbReference type="PROSITE" id="PS50268"/>
    </source>
</evidence>
<dbReference type="Pfam" id="PF00028">
    <property type="entry name" value="Cadherin"/>
    <property type="match status" value="3"/>
</dbReference>
<proteinExistence type="predicted"/>
<dbReference type="SUPFAM" id="SSF49313">
    <property type="entry name" value="Cadherin-like"/>
    <property type="match status" value="4"/>
</dbReference>
<keyword evidence="14" id="KW-1185">Reference proteome</keyword>
<dbReference type="PANTHER" id="PTHR24027">
    <property type="entry name" value="CADHERIN-23"/>
    <property type="match status" value="1"/>
</dbReference>
<comment type="caution">
    <text evidence="13">The sequence shown here is derived from an EMBL/GenBank/DDBJ whole genome shotgun (WGS) entry which is preliminary data.</text>
</comment>
<dbReference type="InterPro" id="IPR015919">
    <property type="entry name" value="Cadherin-like_sf"/>
</dbReference>
<dbReference type="GO" id="GO:0034332">
    <property type="term" value="P:adherens junction organization"/>
    <property type="evidence" value="ECO:0007669"/>
    <property type="project" value="TreeGrafter"/>
</dbReference>
<evidence type="ECO:0000256" key="1">
    <source>
        <dbReference type="ARBA" id="ARBA00004236"/>
    </source>
</evidence>
<evidence type="ECO:0000256" key="8">
    <source>
        <dbReference type="ARBA" id="ARBA00022889"/>
    </source>
</evidence>
<keyword evidence="4" id="KW-0479">Metal-binding</keyword>
<dbReference type="OMA" id="QVCICKK"/>
<dbReference type="GO" id="GO:0044331">
    <property type="term" value="P:cell-cell adhesion mediated by cadherin"/>
    <property type="evidence" value="ECO:0007669"/>
    <property type="project" value="TreeGrafter"/>
</dbReference>
<dbReference type="FunFam" id="2.60.40.60:FF:000031">
    <property type="entry name" value="Cadherin 3"/>
    <property type="match status" value="1"/>
</dbReference>
<dbReference type="FunFam" id="2.60.40.60:FF:000095">
    <property type="entry name" value="Cadherin 13"/>
    <property type="match status" value="1"/>
</dbReference>
<evidence type="ECO:0000256" key="5">
    <source>
        <dbReference type="ARBA" id="ARBA00022729"/>
    </source>
</evidence>
<name>A0A401NUH6_SCYTO</name>
<evidence type="ECO:0000256" key="4">
    <source>
        <dbReference type="ARBA" id="ARBA00022723"/>
    </source>
</evidence>
<gene>
    <name evidence="13" type="ORF">scyTo_0000283</name>
</gene>
<dbReference type="InterPro" id="IPR039808">
    <property type="entry name" value="Cadherin"/>
</dbReference>
<evidence type="ECO:0000256" key="9">
    <source>
        <dbReference type="ARBA" id="ARBA00023136"/>
    </source>
</evidence>
<keyword evidence="6" id="KW-0677">Repeat</keyword>
<dbReference type="InterPro" id="IPR002126">
    <property type="entry name" value="Cadherin-like_dom"/>
</dbReference>
<evidence type="ECO:0000256" key="6">
    <source>
        <dbReference type="ARBA" id="ARBA00022737"/>
    </source>
</evidence>
<evidence type="ECO:0000256" key="2">
    <source>
        <dbReference type="ARBA" id="ARBA00022475"/>
    </source>
</evidence>
<reference evidence="13 14" key="1">
    <citation type="journal article" date="2018" name="Nat. Ecol. Evol.">
        <title>Shark genomes provide insights into elasmobranch evolution and the origin of vertebrates.</title>
        <authorList>
            <person name="Hara Y"/>
            <person name="Yamaguchi K"/>
            <person name="Onimaru K"/>
            <person name="Kadota M"/>
            <person name="Koyanagi M"/>
            <person name="Keeley SD"/>
            <person name="Tatsumi K"/>
            <person name="Tanaka K"/>
            <person name="Motone F"/>
            <person name="Kageyama Y"/>
            <person name="Nozu R"/>
            <person name="Adachi N"/>
            <person name="Nishimura O"/>
            <person name="Nakagawa R"/>
            <person name="Tanegashima C"/>
            <person name="Kiyatake I"/>
            <person name="Matsumoto R"/>
            <person name="Murakumo K"/>
            <person name="Nishida K"/>
            <person name="Terakita A"/>
            <person name="Kuratani S"/>
            <person name="Sato K"/>
            <person name="Hyodo S Kuraku.S."/>
        </authorList>
    </citation>
    <scope>NUCLEOTIDE SEQUENCE [LARGE SCALE GENOMIC DNA]</scope>
</reference>
<dbReference type="AlphaFoldDB" id="A0A401NUH6"/>
<feature type="domain" description="Cadherin" evidence="12">
    <location>
        <begin position="287"/>
        <end position="398"/>
    </location>
</feature>
<dbReference type="GO" id="GO:0016339">
    <property type="term" value="P:calcium-dependent cell-cell adhesion via plasma membrane cell adhesion molecules"/>
    <property type="evidence" value="ECO:0007669"/>
    <property type="project" value="TreeGrafter"/>
</dbReference>
<dbReference type="EMBL" id="BFAA01000053">
    <property type="protein sequence ID" value="GCB64492.1"/>
    <property type="molecule type" value="Genomic_DNA"/>
</dbReference>
<organism evidence="13 14">
    <name type="scientific">Scyliorhinus torazame</name>
    <name type="common">Cloudy catshark</name>
    <name type="synonym">Catulus torazame</name>
    <dbReference type="NCBI Taxonomy" id="75743"/>
    <lineage>
        <taxon>Eukaryota</taxon>
        <taxon>Metazoa</taxon>
        <taxon>Chordata</taxon>
        <taxon>Craniata</taxon>
        <taxon>Vertebrata</taxon>
        <taxon>Chondrichthyes</taxon>
        <taxon>Elasmobranchii</taxon>
        <taxon>Galeomorphii</taxon>
        <taxon>Galeoidea</taxon>
        <taxon>Carcharhiniformes</taxon>
        <taxon>Scyliorhinidae</taxon>
        <taxon>Scyliorhinus</taxon>
    </lineage>
</organism>
<dbReference type="FunFam" id="2.60.40.60:FF:000019">
    <property type="entry name" value="Cadherin 2"/>
    <property type="match status" value="1"/>
</dbReference>
<dbReference type="GO" id="GO:0008013">
    <property type="term" value="F:beta-catenin binding"/>
    <property type="evidence" value="ECO:0007669"/>
    <property type="project" value="TreeGrafter"/>
</dbReference>